<sequence length="285" mass="31260">MASLPKLLVAASLLSWFSLIHSFSPTRLAQVSRSTHPRMTPHRRVFPVLSKLKPNKSTNRTVLYAAPTANDSESLAPETIAEMIEVSFIQSCLQLASGYIDVLKLFIVSVKAGYEANLSFEVLSKLVEECPVNSAGRDLANEEKDLRSEWILVVYEMLNGLKVSEPMVEVINNNQCAKERVHQVVLSVLAIKKELESEDEQSGGKQDAIVAITSLSVDEAIRRSDLLTKLNDSCNTPIEQALLKNDIRVAILAIKVLEEEKLCSEGSSSSDFGGEVPRPPIPGTS</sequence>
<dbReference type="AlphaFoldDB" id="A0ABD3PD47"/>
<feature type="region of interest" description="Disordered" evidence="1">
    <location>
        <begin position="263"/>
        <end position="285"/>
    </location>
</feature>
<evidence type="ECO:0000313" key="3">
    <source>
        <dbReference type="EMBL" id="KAL3785658.1"/>
    </source>
</evidence>
<keyword evidence="5" id="KW-1185">Reference proteome</keyword>
<keyword evidence="2" id="KW-0732">Signal</keyword>
<dbReference type="EMBL" id="JABMIG020000212">
    <property type="protein sequence ID" value="KAL3785658.1"/>
    <property type="molecule type" value="Genomic_DNA"/>
</dbReference>
<accession>A0ABD3PD47</accession>
<comment type="caution">
    <text evidence="3">The sequence shown here is derived from an EMBL/GenBank/DDBJ whole genome shotgun (WGS) entry which is preliminary data.</text>
</comment>
<evidence type="ECO:0000256" key="2">
    <source>
        <dbReference type="SAM" id="SignalP"/>
    </source>
</evidence>
<feature type="chain" id="PRO_5044724943" evidence="2">
    <location>
        <begin position="23"/>
        <end position="285"/>
    </location>
</feature>
<organism evidence="3 5">
    <name type="scientific">Cyclotella cryptica</name>
    <dbReference type="NCBI Taxonomy" id="29204"/>
    <lineage>
        <taxon>Eukaryota</taxon>
        <taxon>Sar</taxon>
        <taxon>Stramenopiles</taxon>
        <taxon>Ochrophyta</taxon>
        <taxon>Bacillariophyta</taxon>
        <taxon>Coscinodiscophyceae</taxon>
        <taxon>Thalassiosirophycidae</taxon>
        <taxon>Stephanodiscales</taxon>
        <taxon>Stephanodiscaceae</taxon>
        <taxon>Cyclotella</taxon>
    </lineage>
</organism>
<feature type="signal peptide" evidence="2">
    <location>
        <begin position="1"/>
        <end position="22"/>
    </location>
</feature>
<protein>
    <submittedName>
        <fullName evidence="3">Uncharacterized protein</fullName>
    </submittedName>
</protein>
<dbReference type="EMBL" id="JABMIG020000038">
    <property type="protein sequence ID" value="KAL3799581.1"/>
    <property type="molecule type" value="Genomic_DNA"/>
</dbReference>
<reference evidence="3" key="2">
    <citation type="submission" date="2024-11" db="EMBL/GenBank/DDBJ databases">
        <authorList>
            <person name="Roberts W.R."/>
            <person name="Alverson A.J."/>
        </authorList>
    </citation>
    <scope>NUCLEOTIDE SEQUENCE</scope>
    <source>
        <strain evidence="3">CCMP332</strain>
    </source>
</reference>
<feature type="compositionally biased region" description="Low complexity" evidence="1">
    <location>
        <begin position="264"/>
        <end position="275"/>
    </location>
</feature>
<evidence type="ECO:0000256" key="1">
    <source>
        <dbReference type="SAM" id="MobiDB-lite"/>
    </source>
</evidence>
<name>A0ABD3PD47_9STRA</name>
<evidence type="ECO:0000313" key="5">
    <source>
        <dbReference type="Proteomes" id="UP001516023"/>
    </source>
</evidence>
<reference evidence="3 5" key="1">
    <citation type="journal article" date="2020" name="G3 (Bethesda)">
        <title>Improved Reference Genome for Cyclotella cryptica CCMP332, a Model for Cell Wall Morphogenesis, Salinity Adaptation, and Lipid Production in Diatoms (Bacillariophyta).</title>
        <authorList>
            <person name="Roberts W.R."/>
            <person name="Downey K.M."/>
            <person name="Ruck E.C."/>
            <person name="Traller J.C."/>
            <person name="Alverson A.J."/>
        </authorList>
    </citation>
    <scope>NUCLEOTIDE SEQUENCE [LARGE SCALE GENOMIC DNA]</scope>
    <source>
        <strain evidence="3 5">CCMP332</strain>
    </source>
</reference>
<dbReference type="Proteomes" id="UP001516023">
    <property type="component" value="Unassembled WGS sequence"/>
</dbReference>
<gene>
    <name evidence="3" type="ORF">HJC23_001929</name>
    <name evidence="4" type="ORF">HJC23_008708</name>
</gene>
<evidence type="ECO:0000313" key="4">
    <source>
        <dbReference type="EMBL" id="KAL3799581.1"/>
    </source>
</evidence>
<proteinExistence type="predicted"/>